<evidence type="ECO:0000313" key="5">
    <source>
        <dbReference type="EMBL" id="CAI5737326.1"/>
    </source>
</evidence>
<dbReference type="InterPro" id="IPR008942">
    <property type="entry name" value="ENTH_VHS"/>
</dbReference>
<evidence type="ECO:0000313" key="6">
    <source>
        <dbReference type="Proteomes" id="UP001162031"/>
    </source>
</evidence>
<evidence type="ECO:0000259" key="4">
    <source>
        <dbReference type="PROSITE" id="PS50179"/>
    </source>
</evidence>
<evidence type="ECO:0000256" key="2">
    <source>
        <dbReference type="ARBA" id="ARBA00023136"/>
    </source>
</evidence>
<dbReference type="SUPFAM" id="SSF48464">
    <property type="entry name" value="ENTH/VHS domain"/>
    <property type="match status" value="1"/>
</dbReference>
<dbReference type="Proteomes" id="UP001162031">
    <property type="component" value="Unassembled WGS sequence"/>
</dbReference>
<dbReference type="CDD" id="cd21383">
    <property type="entry name" value="GAT_GGA_Tom1-like"/>
    <property type="match status" value="1"/>
</dbReference>
<reference evidence="5" key="1">
    <citation type="submission" date="2022-12" db="EMBL/GenBank/DDBJ databases">
        <authorList>
            <person name="Webb A."/>
        </authorList>
    </citation>
    <scope>NUCLEOTIDE SEQUENCE</scope>
    <source>
        <strain evidence="5">Hp1</strain>
    </source>
</reference>
<protein>
    <recommendedName>
        <fullName evidence="4">VHS domain-containing protein</fullName>
    </recommendedName>
</protein>
<keyword evidence="6" id="KW-1185">Reference proteome</keyword>
<dbReference type="InterPro" id="IPR044836">
    <property type="entry name" value="TOL_plant"/>
</dbReference>
<dbReference type="EMBL" id="CANTFL010001332">
    <property type="protein sequence ID" value="CAI5737326.1"/>
    <property type="molecule type" value="Genomic_DNA"/>
</dbReference>
<feature type="region of interest" description="Disordered" evidence="3">
    <location>
        <begin position="154"/>
        <end position="179"/>
    </location>
</feature>
<accession>A0AAV0UK18</accession>
<dbReference type="InterPro" id="IPR038425">
    <property type="entry name" value="GAT_sf"/>
</dbReference>
<dbReference type="GO" id="GO:0043130">
    <property type="term" value="F:ubiquitin binding"/>
    <property type="evidence" value="ECO:0007669"/>
    <property type="project" value="InterPro"/>
</dbReference>
<gene>
    <name evidence="5" type="ORF">HBR001_LOCUS7119</name>
</gene>
<dbReference type="CDD" id="cd03561">
    <property type="entry name" value="VHS"/>
    <property type="match status" value="1"/>
</dbReference>
<comment type="caution">
    <text evidence="5">The sequence shown here is derived from an EMBL/GenBank/DDBJ whole genome shotgun (WGS) entry which is preliminary data.</text>
</comment>
<sequence>MAEKVELLVARATDEALVEPEWALNMALCDCVNATPEVCEDVVRFLQQRLQTRQPKVALLALILTETLVKNGPRALHTQVGTKRFLEDIVALVDGSLGPDVQTQALLLIRQWADAFQGQSELSSFQDVYQQLKQANTTFPAVENDVPIFTPPSSATSAWATGGGDESAAAGGTSGRRTREQQLEKLQADLGVVQEKMKMLRDLHADGRHGEEMEDALDFLRQCQQRMNTLIEGGVMGKIDEHTLEQCLTVNDNLMKTLKECSKPEMKDMMTFDSPPRASQASELLQGVDQLNLDEEGKAVGLVATAPRSMPAAHSMSAVMDGEGVLSTMSCDDKLSRNEPS</sequence>
<evidence type="ECO:0000256" key="3">
    <source>
        <dbReference type="SAM" id="MobiDB-lite"/>
    </source>
</evidence>
<dbReference type="Gene3D" id="1.25.40.90">
    <property type="match status" value="1"/>
</dbReference>
<dbReference type="InterPro" id="IPR002014">
    <property type="entry name" value="VHS_dom"/>
</dbReference>
<dbReference type="GO" id="GO:0043328">
    <property type="term" value="P:protein transport to vacuole involved in ubiquitin-dependent protein catabolic process via the multivesicular body sorting pathway"/>
    <property type="evidence" value="ECO:0007669"/>
    <property type="project" value="InterPro"/>
</dbReference>
<dbReference type="AlphaFoldDB" id="A0AAV0UK18"/>
<dbReference type="PROSITE" id="PS50179">
    <property type="entry name" value="VHS"/>
    <property type="match status" value="1"/>
</dbReference>
<organism evidence="5 6">
    <name type="scientific">Hyaloperonospora brassicae</name>
    <name type="common">Brassica downy mildew</name>
    <name type="synonym">Peronospora brassicae</name>
    <dbReference type="NCBI Taxonomy" id="162125"/>
    <lineage>
        <taxon>Eukaryota</taxon>
        <taxon>Sar</taxon>
        <taxon>Stramenopiles</taxon>
        <taxon>Oomycota</taxon>
        <taxon>Peronosporomycetes</taxon>
        <taxon>Peronosporales</taxon>
        <taxon>Peronosporaceae</taxon>
        <taxon>Hyaloperonospora</taxon>
    </lineage>
</organism>
<feature type="domain" description="VHS" evidence="4">
    <location>
        <begin position="12"/>
        <end position="140"/>
    </location>
</feature>
<dbReference type="GO" id="GO:0035091">
    <property type="term" value="F:phosphatidylinositol binding"/>
    <property type="evidence" value="ECO:0007669"/>
    <property type="project" value="InterPro"/>
</dbReference>
<dbReference type="PANTHER" id="PTHR45898">
    <property type="entry name" value="TOM1-LIKE PROTEIN"/>
    <property type="match status" value="1"/>
</dbReference>
<evidence type="ECO:0000256" key="1">
    <source>
        <dbReference type="ARBA" id="ARBA00004170"/>
    </source>
</evidence>
<dbReference type="SMART" id="SM00288">
    <property type="entry name" value="VHS"/>
    <property type="match status" value="1"/>
</dbReference>
<keyword evidence="2" id="KW-0472">Membrane</keyword>
<proteinExistence type="predicted"/>
<dbReference type="PANTHER" id="PTHR45898:SF4">
    <property type="entry name" value="TARGET OF MYB PROTEIN 1"/>
    <property type="match status" value="1"/>
</dbReference>
<dbReference type="SUPFAM" id="SSF89009">
    <property type="entry name" value="GAT-like domain"/>
    <property type="match status" value="1"/>
</dbReference>
<comment type="subcellular location">
    <subcellularLocation>
        <location evidence="1">Membrane</location>
        <topology evidence="1">Peripheral membrane protein</topology>
    </subcellularLocation>
</comment>
<dbReference type="Gene3D" id="1.20.58.160">
    <property type="match status" value="1"/>
</dbReference>
<name>A0AAV0UK18_HYABA</name>
<dbReference type="GO" id="GO:0016020">
    <property type="term" value="C:membrane"/>
    <property type="evidence" value="ECO:0007669"/>
    <property type="project" value="UniProtKB-SubCell"/>
</dbReference>
<dbReference type="Pfam" id="PF00790">
    <property type="entry name" value="VHS"/>
    <property type="match status" value="1"/>
</dbReference>